<evidence type="ECO:0000256" key="2">
    <source>
        <dbReference type="ARBA" id="ARBA00009622"/>
    </source>
</evidence>
<evidence type="ECO:0000313" key="12">
    <source>
        <dbReference type="Proteomes" id="UP000250266"/>
    </source>
</evidence>
<keyword evidence="4" id="KW-0493">Microtubule</keyword>
<accession>A0A8E2JGG0</accession>
<proteinExistence type="inferred from homology"/>
<dbReference type="GO" id="GO:0005874">
    <property type="term" value="C:microtubule"/>
    <property type="evidence" value="ECO:0007669"/>
    <property type="project" value="UniProtKB-KW"/>
</dbReference>
<comment type="similarity">
    <text evidence="2">Belongs to the kinesin light chain family.</text>
</comment>
<dbReference type="Pfam" id="PF13424">
    <property type="entry name" value="TPR_12"/>
    <property type="match status" value="2"/>
</dbReference>
<evidence type="ECO:0000256" key="8">
    <source>
        <dbReference type="ARBA" id="ARBA00023175"/>
    </source>
</evidence>
<keyword evidence="7" id="KW-0175">Coiled coil</keyword>
<evidence type="ECO:0000256" key="7">
    <source>
        <dbReference type="ARBA" id="ARBA00023054"/>
    </source>
</evidence>
<dbReference type="InterPro" id="IPR011990">
    <property type="entry name" value="TPR-like_helical_dom_sf"/>
</dbReference>
<dbReference type="EMBL" id="KV744935">
    <property type="protein sequence ID" value="OCK81049.1"/>
    <property type="molecule type" value="Genomic_DNA"/>
</dbReference>
<gene>
    <name evidence="11" type="ORF">K432DRAFT_451224</name>
</gene>
<evidence type="ECO:0000256" key="6">
    <source>
        <dbReference type="ARBA" id="ARBA00022803"/>
    </source>
</evidence>
<dbReference type="GO" id="GO:0005737">
    <property type="term" value="C:cytoplasm"/>
    <property type="evidence" value="ECO:0007669"/>
    <property type="project" value="TreeGrafter"/>
</dbReference>
<evidence type="ECO:0000256" key="5">
    <source>
        <dbReference type="ARBA" id="ARBA00022737"/>
    </source>
</evidence>
<comment type="subcellular location">
    <subcellularLocation>
        <location evidence="1">Cytoplasm</location>
        <location evidence="1">Cytoskeleton</location>
    </subcellularLocation>
</comment>
<sequence length="218" mass="24423">MGKYKEAEEQLERVLMIQMTIYCPSHHNTIYTMRLLASAISARGRYSNGGKVNKEALTLAKRVLGDGHPDNLTTKSDLASILGKLGDFAESESLHRQLLAHYQEVFSNDKPKVIIARLNFGVALEKQGKFLQEAKQLQEKSFNGREEVLGMKHPDTLTSYFNLAQVLHAEQQYDTALELYRRALDGLERNPGVGNPVTIACREKKVPLEQTIHGQSSA</sequence>
<evidence type="ECO:0000313" key="11">
    <source>
        <dbReference type="EMBL" id="OCK81049.1"/>
    </source>
</evidence>
<feature type="repeat" description="TPR" evidence="10">
    <location>
        <begin position="157"/>
        <end position="190"/>
    </location>
</feature>
<dbReference type="GO" id="GO:0007018">
    <property type="term" value="P:microtubule-based movement"/>
    <property type="evidence" value="ECO:0007669"/>
    <property type="project" value="TreeGrafter"/>
</dbReference>
<evidence type="ECO:0000256" key="9">
    <source>
        <dbReference type="ARBA" id="ARBA00023212"/>
    </source>
</evidence>
<dbReference type="InterPro" id="IPR019734">
    <property type="entry name" value="TPR_rpt"/>
</dbReference>
<dbReference type="PANTHER" id="PTHR45783">
    <property type="entry name" value="KINESIN LIGHT CHAIN"/>
    <property type="match status" value="1"/>
</dbReference>
<dbReference type="AlphaFoldDB" id="A0A8E2JGG0"/>
<protein>
    <submittedName>
        <fullName evidence="11">TPR-like protein</fullName>
    </submittedName>
</protein>
<evidence type="ECO:0000256" key="10">
    <source>
        <dbReference type="PROSITE-ProRule" id="PRU00339"/>
    </source>
</evidence>
<keyword evidence="5" id="KW-0677">Repeat</keyword>
<evidence type="ECO:0000256" key="1">
    <source>
        <dbReference type="ARBA" id="ARBA00004245"/>
    </source>
</evidence>
<evidence type="ECO:0000256" key="3">
    <source>
        <dbReference type="ARBA" id="ARBA00022490"/>
    </source>
</evidence>
<keyword evidence="8" id="KW-0505">Motor protein</keyword>
<organism evidence="11 12">
    <name type="scientific">Lepidopterella palustris CBS 459.81</name>
    <dbReference type="NCBI Taxonomy" id="1314670"/>
    <lineage>
        <taxon>Eukaryota</taxon>
        <taxon>Fungi</taxon>
        <taxon>Dikarya</taxon>
        <taxon>Ascomycota</taxon>
        <taxon>Pezizomycotina</taxon>
        <taxon>Dothideomycetes</taxon>
        <taxon>Pleosporomycetidae</taxon>
        <taxon>Mytilinidiales</taxon>
        <taxon>Argynnaceae</taxon>
        <taxon>Lepidopterella</taxon>
    </lineage>
</organism>
<keyword evidence="12" id="KW-1185">Reference proteome</keyword>
<dbReference type="GO" id="GO:0005871">
    <property type="term" value="C:kinesin complex"/>
    <property type="evidence" value="ECO:0007669"/>
    <property type="project" value="InterPro"/>
</dbReference>
<name>A0A8E2JGG0_9PEZI</name>
<dbReference type="PANTHER" id="PTHR45783:SF3">
    <property type="entry name" value="KINESIN LIGHT CHAIN"/>
    <property type="match status" value="1"/>
</dbReference>
<dbReference type="Gene3D" id="1.25.40.10">
    <property type="entry name" value="Tetratricopeptide repeat domain"/>
    <property type="match status" value="2"/>
</dbReference>
<keyword evidence="9" id="KW-0206">Cytoskeleton</keyword>
<dbReference type="InterPro" id="IPR002151">
    <property type="entry name" value="Kinesin_light"/>
</dbReference>
<keyword evidence="6 10" id="KW-0802">TPR repeat</keyword>
<dbReference type="PROSITE" id="PS50005">
    <property type="entry name" value="TPR"/>
    <property type="match status" value="1"/>
</dbReference>
<evidence type="ECO:0000256" key="4">
    <source>
        <dbReference type="ARBA" id="ARBA00022701"/>
    </source>
</evidence>
<dbReference type="GO" id="GO:0019894">
    <property type="term" value="F:kinesin binding"/>
    <property type="evidence" value="ECO:0007669"/>
    <property type="project" value="TreeGrafter"/>
</dbReference>
<reference evidence="11 12" key="1">
    <citation type="journal article" date="2016" name="Nat. Commun.">
        <title>Ectomycorrhizal ecology is imprinted in the genome of the dominant symbiotic fungus Cenococcum geophilum.</title>
        <authorList>
            <consortium name="DOE Joint Genome Institute"/>
            <person name="Peter M."/>
            <person name="Kohler A."/>
            <person name="Ohm R.A."/>
            <person name="Kuo A."/>
            <person name="Krutzmann J."/>
            <person name="Morin E."/>
            <person name="Arend M."/>
            <person name="Barry K.W."/>
            <person name="Binder M."/>
            <person name="Choi C."/>
            <person name="Clum A."/>
            <person name="Copeland A."/>
            <person name="Grisel N."/>
            <person name="Haridas S."/>
            <person name="Kipfer T."/>
            <person name="LaButti K."/>
            <person name="Lindquist E."/>
            <person name="Lipzen A."/>
            <person name="Maire R."/>
            <person name="Meier B."/>
            <person name="Mihaltcheva S."/>
            <person name="Molinier V."/>
            <person name="Murat C."/>
            <person name="Poggeler S."/>
            <person name="Quandt C.A."/>
            <person name="Sperisen C."/>
            <person name="Tritt A."/>
            <person name="Tisserant E."/>
            <person name="Crous P.W."/>
            <person name="Henrissat B."/>
            <person name="Nehls U."/>
            <person name="Egli S."/>
            <person name="Spatafora J.W."/>
            <person name="Grigoriev I.V."/>
            <person name="Martin F.M."/>
        </authorList>
    </citation>
    <scope>NUCLEOTIDE SEQUENCE [LARGE SCALE GENOMIC DNA]</scope>
    <source>
        <strain evidence="11 12">CBS 459.81</strain>
    </source>
</reference>
<keyword evidence="3" id="KW-0963">Cytoplasm</keyword>
<dbReference type="Proteomes" id="UP000250266">
    <property type="component" value="Unassembled WGS sequence"/>
</dbReference>
<dbReference type="SUPFAM" id="SSF48452">
    <property type="entry name" value="TPR-like"/>
    <property type="match status" value="1"/>
</dbReference>
<dbReference type="OrthoDB" id="5986190at2759"/>